<proteinExistence type="predicted"/>
<reference evidence="1 2" key="1">
    <citation type="journal article" date="2020" name="Cell">
        <title>Large-Scale Comparative Analyses of Tick Genomes Elucidate Their Genetic Diversity and Vector Capacities.</title>
        <authorList>
            <consortium name="Tick Genome and Microbiome Consortium (TIGMIC)"/>
            <person name="Jia N."/>
            <person name="Wang J."/>
            <person name="Shi W."/>
            <person name="Du L."/>
            <person name="Sun Y."/>
            <person name="Zhan W."/>
            <person name="Jiang J.F."/>
            <person name="Wang Q."/>
            <person name="Zhang B."/>
            <person name="Ji P."/>
            <person name="Bell-Sakyi L."/>
            <person name="Cui X.M."/>
            <person name="Yuan T.T."/>
            <person name="Jiang B.G."/>
            <person name="Yang W.F."/>
            <person name="Lam T.T."/>
            <person name="Chang Q.C."/>
            <person name="Ding S.J."/>
            <person name="Wang X.J."/>
            <person name="Zhu J.G."/>
            <person name="Ruan X.D."/>
            <person name="Zhao L."/>
            <person name="Wei J.T."/>
            <person name="Ye R.Z."/>
            <person name="Que T.C."/>
            <person name="Du C.H."/>
            <person name="Zhou Y.H."/>
            <person name="Cheng J.X."/>
            <person name="Dai P.F."/>
            <person name="Guo W.B."/>
            <person name="Han X.H."/>
            <person name="Huang E.J."/>
            <person name="Li L.F."/>
            <person name="Wei W."/>
            <person name="Gao Y.C."/>
            <person name="Liu J.Z."/>
            <person name="Shao H.Z."/>
            <person name="Wang X."/>
            <person name="Wang C.C."/>
            <person name="Yang T.C."/>
            <person name="Huo Q.B."/>
            <person name="Li W."/>
            <person name="Chen H.Y."/>
            <person name="Chen S.E."/>
            <person name="Zhou L.G."/>
            <person name="Ni X.B."/>
            <person name="Tian J.H."/>
            <person name="Sheng Y."/>
            <person name="Liu T."/>
            <person name="Pan Y.S."/>
            <person name="Xia L.Y."/>
            <person name="Li J."/>
            <person name="Zhao F."/>
            <person name="Cao W.C."/>
        </authorList>
    </citation>
    <scope>NUCLEOTIDE SEQUENCE [LARGE SCALE GENOMIC DNA]</scope>
    <source>
        <strain evidence="1">Iper-2018</strain>
    </source>
</reference>
<protein>
    <submittedName>
        <fullName evidence="1">Uncharacterized protein</fullName>
    </submittedName>
</protein>
<organism evidence="1 2">
    <name type="scientific">Ixodes persulcatus</name>
    <name type="common">Taiga tick</name>
    <dbReference type="NCBI Taxonomy" id="34615"/>
    <lineage>
        <taxon>Eukaryota</taxon>
        <taxon>Metazoa</taxon>
        <taxon>Ecdysozoa</taxon>
        <taxon>Arthropoda</taxon>
        <taxon>Chelicerata</taxon>
        <taxon>Arachnida</taxon>
        <taxon>Acari</taxon>
        <taxon>Parasitiformes</taxon>
        <taxon>Ixodida</taxon>
        <taxon>Ixodoidea</taxon>
        <taxon>Ixodidae</taxon>
        <taxon>Ixodinae</taxon>
        <taxon>Ixodes</taxon>
    </lineage>
</organism>
<evidence type="ECO:0000313" key="1">
    <source>
        <dbReference type="EMBL" id="KAG0440102.1"/>
    </source>
</evidence>
<sequence length="644" mass="72214">GNDVSEGQEEQGTRVGKVGTADEADAGRKVRFSCAQAGVSNGISRATRCVCGFDAQNYIQSKWTAFTFKRNTAKNQCKKKNLLNDLSGNLRSGELTAILGPSGAGKTTLLNILSGFQTRSCQGQLFVNGQATKEKSFRKLSSYIMNGDNLIQHLTVRETIDAAARLKMPENSTYQQRDALVTNLLKSWDLDGCEHRAIRHLSSGQRKRVTVAQELVNTPPVIFLDEPTSGLDSSSSLQCIMLLRELATRGLTIAFSIHQPSSRLFQLFDRLYVLAEGSCIYRGPAKDMVLHLNSNGLQCPPFYNPADFMIEVASGDYGSVKDSLVEYTNRNMDKVPCYAPAMTNGHTEDTQHDEVAVVPLLTKMVFHLRLATHLTVGVIMGLLYYGTGNRADLLFNNATLVFFALMFLTFTGMMPVVLVYIPAKRHTQPRKATLRRRSRIQKKPSYESKPLPSTRRRACSSNHRIFPTGPEYQRCRQPPGDRPGYRPGRALKILPAANQPASLSIAEVVREEVQRAIQPEAPASVAEPKEPTLTYAAVARRPPPPPQAYAAPPRRQSPTPQHDRRHDVQVQYACQEPRAPRKTDVWRTTDRRPLCYHCGEADHVYRRCPYRRLGLRGFHPNDPRPRYGERPREIDEYLRRPQSP</sequence>
<dbReference type="Proteomes" id="UP000805193">
    <property type="component" value="Unassembled WGS sequence"/>
</dbReference>
<keyword evidence="2" id="KW-1185">Reference proteome</keyword>
<feature type="non-terminal residue" evidence="1">
    <location>
        <position position="1"/>
    </location>
</feature>
<gene>
    <name evidence="1" type="ORF">HPB47_016403</name>
</gene>
<name>A0AC60QQZ6_IXOPE</name>
<comment type="caution">
    <text evidence="1">The sequence shown here is derived from an EMBL/GenBank/DDBJ whole genome shotgun (WGS) entry which is preliminary data.</text>
</comment>
<dbReference type="EMBL" id="JABSTQ010005112">
    <property type="protein sequence ID" value="KAG0440102.1"/>
    <property type="molecule type" value="Genomic_DNA"/>
</dbReference>
<evidence type="ECO:0000313" key="2">
    <source>
        <dbReference type="Proteomes" id="UP000805193"/>
    </source>
</evidence>
<accession>A0AC60QQZ6</accession>